<protein>
    <recommendedName>
        <fullName evidence="1">(S)-ureidoglycine aminohydrolase cupin domain-containing protein</fullName>
    </recommendedName>
</protein>
<feature type="domain" description="(S)-ureidoglycine aminohydrolase cupin" evidence="1">
    <location>
        <begin position="34"/>
        <end position="102"/>
    </location>
</feature>
<evidence type="ECO:0000313" key="2">
    <source>
        <dbReference type="EMBL" id="KAB5588634.1"/>
    </source>
</evidence>
<dbReference type="SUPFAM" id="SSF51182">
    <property type="entry name" value="RmlC-like cupins"/>
    <property type="match status" value="1"/>
</dbReference>
<evidence type="ECO:0000313" key="3">
    <source>
        <dbReference type="Proteomes" id="UP000383932"/>
    </source>
</evidence>
<keyword evidence="3" id="KW-1185">Reference proteome</keyword>
<dbReference type="Proteomes" id="UP000383932">
    <property type="component" value="Unassembled WGS sequence"/>
</dbReference>
<name>A0A5N5QAD8_9AGAM</name>
<organism evidence="2 3">
    <name type="scientific">Ceratobasidium theobromae</name>
    <dbReference type="NCBI Taxonomy" id="1582974"/>
    <lineage>
        <taxon>Eukaryota</taxon>
        <taxon>Fungi</taxon>
        <taxon>Dikarya</taxon>
        <taxon>Basidiomycota</taxon>
        <taxon>Agaricomycotina</taxon>
        <taxon>Agaricomycetes</taxon>
        <taxon>Cantharellales</taxon>
        <taxon>Ceratobasidiaceae</taxon>
        <taxon>Ceratobasidium</taxon>
    </lineage>
</organism>
<proteinExistence type="predicted"/>
<dbReference type="OrthoDB" id="3346152at2759"/>
<dbReference type="AlphaFoldDB" id="A0A5N5QAD8"/>
<comment type="caution">
    <text evidence="2">The sequence shown here is derived from an EMBL/GenBank/DDBJ whole genome shotgun (WGS) entry which is preliminary data.</text>
</comment>
<gene>
    <name evidence="2" type="ORF">CTheo_7928</name>
</gene>
<reference evidence="2 3" key="1">
    <citation type="journal article" date="2019" name="Fungal Biol. Biotechnol.">
        <title>Draft genome sequence of fastidious pathogen Ceratobasidium theobromae, which causes vascular-streak dieback in Theobroma cacao.</title>
        <authorList>
            <person name="Ali S.S."/>
            <person name="Asman A."/>
            <person name="Shao J."/>
            <person name="Firmansyah A.P."/>
            <person name="Susilo A.W."/>
            <person name="Rosmana A."/>
            <person name="McMahon P."/>
            <person name="Junaid M."/>
            <person name="Guest D."/>
            <person name="Kheng T.Y."/>
            <person name="Meinhardt L.W."/>
            <person name="Bailey B.A."/>
        </authorList>
    </citation>
    <scope>NUCLEOTIDE SEQUENCE [LARGE SCALE GENOMIC DNA]</scope>
    <source>
        <strain evidence="2 3">CT2</strain>
    </source>
</reference>
<dbReference type="Gene3D" id="2.60.120.10">
    <property type="entry name" value="Jelly Rolls"/>
    <property type="match status" value="1"/>
</dbReference>
<dbReference type="Pfam" id="PF05899">
    <property type="entry name" value="Cupin_3"/>
    <property type="match status" value="1"/>
</dbReference>
<sequence>MPYHVAAPPEANAVEVAPGFMMTQMFGNGNKDHPSHCGVGIKEAGATAMFQARGSSYMYTIEGEAQVEDISNPGNVRVFRAGDVVHFEKGTTLKCTGDTRVKIFYVLETELGDRDIGHISGLTAENH</sequence>
<evidence type="ECO:0000259" key="1">
    <source>
        <dbReference type="Pfam" id="PF05899"/>
    </source>
</evidence>
<dbReference type="EMBL" id="SSOP01000404">
    <property type="protein sequence ID" value="KAB5588634.1"/>
    <property type="molecule type" value="Genomic_DNA"/>
</dbReference>
<dbReference type="InterPro" id="IPR008579">
    <property type="entry name" value="UGlyAH_Cupin_dom"/>
</dbReference>
<accession>A0A5N5QAD8</accession>
<dbReference type="InterPro" id="IPR014710">
    <property type="entry name" value="RmlC-like_jellyroll"/>
</dbReference>
<dbReference type="InterPro" id="IPR011051">
    <property type="entry name" value="RmlC_Cupin_sf"/>
</dbReference>